<sequence length="55" mass="5788">MSTLAATPVPVQQLGAGRTSPDDCTCPKSSGGYRRGINPDCPWDGLHPETFKAAK</sequence>
<dbReference type="KEGG" id="vg:77931952"/>
<gene>
    <name evidence="2" type="primary">77</name>
    <name evidence="2" type="ORF">SEA_PERSISTENCE_77</name>
</gene>
<keyword evidence="3" id="KW-1185">Reference proteome</keyword>
<organism evidence="2 3">
    <name type="scientific">Arthrobacter phage Persistence</name>
    <dbReference type="NCBI Taxonomy" id="2836007"/>
    <lineage>
        <taxon>Viruses</taxon>
        <taxon>Duplodnaviria</taxon>
        <taxon>Heunggongvirae</taxon>
        <taxon>Uroviricota</taxon>
        <taxon>Caudoviricetes</taxon>
        <taxon>Persistencevirus</taxon>
        <taxon>Persistencevirus persistence</taxon>
    </lineage>
</organism>
<dbReference type="Proteomes" id="UP000693837">
    <property type="component" value="Segment"/>
</dbReference>
<evidence type="ECO:0000313" key="3">
    <source>
        <dbReference type="Proteomes" id="UP000693837"/>
    </source>
</evidence>
<proteinExistence type="predicted"/>
<protein>
    <submittedName>
        <fullName evidence="2">Uncharacterized protein</fullName>
    </submittedName>
</protein>
<feature type="region of interest" description="Disordered" evidence="1">
    <location>
        <begin position="1"/>
        <end position="24"/>
    </location>
</feature>
<dbReference type="EMBL" id="MW712719">
    <property type="protein sequence ID" value="QWY79705.1"/>
    <property type="molecule type" value="Genomic_DNA"/>
</dbReference>
<dbReference type="RefSeq" id="YP_010656078.1">
    <property type="nucleotide sequence ID" value="NC_070834.1"/>
</dbReference>
<evidence type="ECO:0000256" key="1">
    <source>
        <dbReference type="SAM" id="MobiDB-lite"/>
    </source>
</evidence>
<dbReference type="GeneID" id="77931952"/>
<name>A0A8F3ILJ9_9CAUD</name>
<evidence type="ECO:0000313" key="2">
    <source>
        <dbReference type="EMBL" id="QWY79705.1"/>
    </source>
</evidence>
<reference evidence="2" key="1">
    <citation type="submission" date="2021-03" db="EMBL/GenBank/DDBJ databases">
        <authorList>
            <person name="Pedlow M.R."/>
            <person name="Nance H.A."/>
            <person name="Bradley A.M."/>
            <person name="Brown C.A."/>
            <person name="Channell S.A."/>
            <person name="Forbes A.M."/>
            <person name="Lovell B."/>
            <person name="Mcdonald B.E."/>
            <person name="Silva M.B."/>
            <person name="White G.J."/>
            <person name="Zack K.M."/>
            <person name="Garlena R.A."/>
            <person name="Russell D.A."/>
            <person name="Jacobs-Sera D."/>
            <person name="Hatfull G.F."/>
        </authorList>
    </citation>
    <scope>NUCLEOTIDE SEQUENCE</scope>
</reference>
<accession>A0A8F3ILJ9</accession>